<dbReference type="VEuPathDB" id="FungiDB:Z519_09954"/>
<keyword evidence="1" id="KW-0732">Signal</keyword>
<keyword evidence="3" id="KW-1185">Reference proteome</keyword>
<reference evidence="2" key="1">
    <citation type="submission" date="2015-01" db="EMBL/GenBank/DDBJ databases">
        <title>The Genome Sequence of Cladophialophora bantiana CBS 173.52.</title>
        <authorList>
            <consortium name="The Broad Institute Genomics Platform"/>
            <person name="Cuomo C."/>
            <person name="de Hoog S."/>
            <person name="Gorbushina A."/>
            <person name="Stielow B."/>
            <person name="Teixiera M."/>
            <person name="Abouelleil A."/>
            <person name="Chapman S.B."/>
            <person name="Priest M."/>
            <person name="Young S.K."/>
            <person name="Wortman J."/>
            <person name="Nusbaum C."/>
            <person name="Birren B."/>
        </authorList>
    </citation>
    <scope>NUCLEOTIDE SEQUENCE [LARGE SCALE GENOMIC DNA]</scope>
    <source>
        <strain evidence="2">CBS 173.52</strain>
    </source>
</reference>
<evidence type="ECO:0000313" key="3">
    <source>
        <dbReference type="Proteomes" id="UP000053789"/>
    </source>
</evidence>
<feature type="signal peptide" evidence="1">
    <location>
        <begin position="1"/>
        <end position="21"/>
    </location>
</feature>
<protein>
    <submittedName>
        <fullName evidence="2">Uncharacterized protein</fullName>
    </submittedName>
</protein>
<proteinExistence type="predicted"/>
<sequence>MTKTMLGRWAALFTLLLQANAQLLSCSEVDCPMSYGTARCNIDNTTLKEIGVANFSSALSPDPFSWTIGYAPEAITNSTDQRRYYLGTPPALNLNSRTDVTGCALFFVGIEEGLSFGRPNGTSLDLATMSGTCADALGITCESDLTTQAHDLVTNLTASGDLRCPDLAQALQSSPPESCTKAGTWGNITAKVIAGPASSPVLRLSDCNPTINTTYDVRSIATFPKLGDGPFVYGITPLMTVFVANGDAIDVIASPEVHLECMKPMGDSPANQVVASGKGKTLVVRNSWPSMVAAVAGLLVMLLSTG</sequence>
<accession>A0A0D2FR81</accession>
<dbReference type="AlphaFoldDB" id="A0A0D2FR81"/>
<evidence type="ECO:0000313" key="2">
    <source>
        <dbReference type="EMBL" id="KIW89102.1"/>
    </source>
</evidence>
<dbReference type="OrthoDB" id="4154404at2759"/>
<name>A0A0D2FR81_CLAB1</name>
<dbReference type="HOGENOM" id="CLU_1062261_0_0_1"/>
<dbReference type="EMBL" id="KN846996">
    <property type="protein sequence ID" value="KIW89102.1"/>
    <property type="molecule type" value="Genomic_DNA"/>
</dbReference>
<organism evidence="2 3">
    <name type="scientific">Cladophialophora bantiana (strain ATCC 10958 / CBS 173.52 / CDC B-1940 / NIH 8579)</name>
    <name type="common">Xylohypha bantiana</name>
    <dbReference type="NCBI Taxonomy" id="1442370"/>
    <lineage>
        <taxon>Eukaryota</taxon>
        <taxon>Fungi</taxon>
        <taxon>Dikarya</taxon>
        <taxon>Ascomycota</taxon>
        <taxon>Pezizomycotina</taxon>
        <taxon>Eurotiomycetes</taxon>
        <taxon>Chaetothyriomycetidae</taxon>
        <taxon>Chaetothyriales</taxon>
        <taxon>Herpotrichiellaceae</taxon>
        <taxon>Cladophialophora</taxon>
    </lineage>
</organism>
<feature type="chain" id="PRO_5002257889" evidence="1">
    <location>
        <begin position="22"/>
        <end position="306"/>
    </location>
</feature>
<dbReference type="Proteomes" id="UP000053789">
    <property type="component" value="Unassembled WGS sequence"/>
</dbReference>
<evidence type="ECO:0000256" key="1">
    <source>
        <dbReference type="SAM" id="SignalP"/>
    </source>
</evidence>
<gene>
    <name evidence="2" type="ORF">Z519_09954</name>
</gene>
<dbReference type="RefSeq" id="XP_016615771.1">
    <property type="nucleotide sequence ID" value="XM_016767673.1"/>
</dbReference>
<dbReference type="GeneID" id="27702882"/>